<reference evidence="2" key="1">
    <citation type="submission" date="2022-09" db="EMBL/GenBank/DDBJ databases">
        <title>Actin cytoskeleton and complex cell architecture in an #Asgard archaeon.</title>
        <authorList>
            <person name="Ponce Toledo R.I."/>
            <person name="Schleper C."/>
            <person name="Rodrigues Oliveira T."/>
            <person name="Wollweber F."/>
            <person name="Xu J."/>
            <person name="Rittmann S."/>
            <person name="Klingl A."/>
            <person name="Pilhofer M."/>
        </authorList>
    </citation>
    <scope>NUCLEOTIDE SEQUENCE</scope>
    <source>
        <strain evidence="2">B-35</strain>
    </source>
</reference>
<sequence length="387" mass="44625">MRIRQLSGTNHVFPGANHTRFEHSLGVAALAQRLMRNMRDLHNVELTTDDINDCIVGSLLHDLGHGPFSHNFESVLVEQGKDHEDFTDWIIKDSELGDTLSDLSFEKDYIAHIATGKMQERAYTKGSLLSQVITSAVNVDSMDYLLRDNYHCGTKGRPVDVDRLLISIDEVDEGFLGVDISALIALEGFLLSRISSFRTIYFHKTCRAVQLMLAEGFKTLNRELGLLKFKTPDDYTKWDDYTLWTELINHPQSKILMNKIKRRELLKLCFETRIEMSEFNLQEQKLKNALSEASGIAVADIYIDLPSSPNVPYNHISQTRPNEIYAFKRLSNGEKKPVKLEDYSLFFNQFKGHLRLIRIYTWTAFREILQKTAIRLLKDEKIQFYLV</sequence>
<dbReference type="PANTHER" id="PTHR11373:SF4">
    <property type="entry name" value="DEOXYNUCLEOSIDE TRIPHOSPHATE TRIPHOSPHOHYDROLASE SAMHD1"/>
    <property type="match status" value="1"/>
</dbReference>
<dbReference type="SMART" id="SM00471">
    <property type="entry name" value="HDc"/>
    <property type="match status" value="1"/>
</dbReference>
<dbReference type="Pfam" id="PF19276">
    <property type="entry name" value="HD_assoc_2"/>
    <property type="match status" value="1"/>
</dbReference>
<evidence type="ECO:0000313" key="3">
    <source>
        <dbReference type="Proteomes" id="UP001208689"/>
    </source>
</evidence>
<dbReference type="PANTHER" id="PTHR11373">
    <property type="entry name" value="DEOXYNUCLEOSIDE TRIPHOSPHATE TRIPHOSPHOHYDROLASE"/>
    <property type="match status" value="1"/>
</dbReference>
<dbReference type="EMBL" id="CP104013">
    <property type="protein sequence ID" value="UYP46356.1"/>
    <property type="molecule type" value="Genomic_DNA"/>
</dbReference>
<dbReference type="Proteomes" id="UP001208689">
    <property type="component" value="Chromosome"/>
</dbReference>
<protein>
    <recommendedName>
        <fullName evidence="1">HD/PDEase domain-containing protein</fullName>
    </recommendedName>
</protein>
<dbReference type="InterPro" id="IPR003607">
    <property type="entry name" value="HD/PDEase_dom"/>
</dbReference>
<proteinExistence type="predicted"/>
<dbReference type="InterPro" id="IPR050135">
    <property type="entry name" value="dGTPase-like"/>
</dbReference>
<dbReference type="Gene3D" id="1.10.3210.10">
    <property type="entry name" value="Hypothetical protein af1432"/>
    <property type="match status" value="1"/>
</dbReference>
<feature type="domain" description="HD/PDEase" evidence="1">
    <location>
        <begin position="16"/>
        <end position="154"/>
    </location>
</feature>
<name>A0ABY6HSF8_9ARCH</name>
<evidence type="ECO:0000259" key="1">
    <source>
        <dbReference type="SMART" id="SM00471"/>
    </source>
</evidence>
<keyword evidence="3" id="KW-1185">Reference proteome</keyword>
<organism evidence="2 3">
    <name type="scientific">Candidatus Lokiarchaeum ossiferum</name>
    <dbReference type="NCBI Taxonomy" id="2951803"/>
    <lineage>
        <taxon>Archaea</taxon>
        <taxon>Promethearchaeati</taxon>
        <taxon>Promethearchaeota</taxon>
        <taxon>Promethearchaeia</taxon>
        <taxon>Promethearchaeales</taxon>
        <taxon>Promethearchaeaceae</taxon>
        <taxon>Candidatus Lokiarchaeum</taxon>
    </lineage>
</organism>
<dbReference type="InterPro" id="IPR045509">
    <property type="entry name" value="HD_assoc_2"/>
</dbReference>
<dbReference type="Pfam" id="PF01966">
    <property type="entry name" value="HD"/>
    <property type="match status" value="1"/>
</dbReference>
<evidence type="ECO:0000313" key="2">
    <source>
        <dbReference type="EMBL" id="UYP46356.1"/>
    </source>
</evidence>
<dbReference type="InterPro" id="IPR006674">
    <property type="entry name" value="HD_domain"/>
</dbReference>
<dbReference type="SUPFAM" id="SSF109604">
    <property type="entry name" value="HD-domain/PDEase-like"/>
    <property type="match status" value="1"/>
</dbReference>
<accession>A0ABY6HSF8</accession>
<gene>
    <name evidence="2" type="ORF">NEF87_002641</name>
</gene>
<dbReference type="CDD" id="cd00077">
    <property type="entry name" value="HDc"/>
    <property type="match status" value="1"/>
</dbReference>